<keyword evidence="5" id="KW-1185">Reference proteome</keyword>
<dbReference type="OrthoDB" id="9795555at2"/>
<dbReference type="PANTHER" id="PTHR10655">
    <property type="entry name" value="LYSOPHOSPHOLIPASE-RELATED"/>
    <property type="match status" value="1"/>
</dbReference>
<dbReference type="EMBL" id="CP036267">
    <property type="protein sequence ID" value="QDT35467.1"/>
    <property type="molecule type" value="Genomic_DNA"/>
</dbReference>
<dbReference type="InterPro" id="IPR003140">
    <property type="entry name" value="PLipase/COase/thioEstase"/>
</dbReference>
<evidence type="ECO:0000256" key="1">
    <source>
        <dbReference type="ARBA" id="ARBA00006499"/>
    </source>
</evidence>
<keyword evidence="2 4" id="KW-0378">Hydrolase</keyword>
<evidence type="ECO:0000259" key="3">
    <source>
        <dbReference type="Pfam" id="PF02230"/>
    </source>
</evidence>
<dbReference type="RefSeq" id="WP_145205081.1">
    <property type="nucleotide sequence ID" value="NZ_CP036267.1"/>
</dbReference>
<dbReference type="KEGG" id="tpol:Mal48_47440"/>
<comment type="similarity">
    <text evidence="1">Belongs to the AB hydrolase superfamily. AB hydrolase 2 family.</text>
</comment>
<evidence type="ECO:0000256" key="2">
    <source>
        <dbReference type="ARBA" id="ARBA00022801"/>
    </source>
</evidence>
<protein>
    <submittedName>
        <fullName evidence="4">Putative hydrolase</fullName>
    </submittedName>
</protein>
<evidence type="ECO:0000313" key="5">
    <source>
        <dbReference type="Proteomes" id="UP000315724"/>
    </source>
</evidence>
<dbReference type="Pfam" id="PF02230">
    <property type="entry name" value="Abhydrolase_2"/>
    <property type="match status" value="1"/>
</dbReference>
<dbReference type="Proteomes" id="UP000315724">
    <property type="component" value="Chromosome"/>
</dbReference>
<dbReference type="AlphaFoldDB" id="A0A517QV53"/>
<proteinExistence type="inferred from homology"/>
<gene>
    <name evidence="4" type="ORF">Mal48_47440</name>
</gene>
<evidence type="ECO:0000313" key="4">
    <source>
        <dbReference type="EMBL" id="QDT35467.1"/>
    </source>
</evidence>
<name>A0A517QV53_9PLAN</name>
<dbReference type="SUPFAM" id="SSF53474">
    <property type="entry name" value="alpha/beta-Hydrolases"/>
    <property type="match status" value="1"/>
</dbReference>
<reference evidence="4 5" key="1">
    <citation type="submission" date="2019-02" db="EMBL/GenBank/DDBJ databases">
        <title>Deep-cultivation of Planctomycetes and their phenomic and genomic characterization uncovers novel biology.</title>
        <authorList>
            <person name="Wiegand S."/>
            <person name="Jogler M."/>
            <person name="Boedeker C."/>
            <person name="Pinto D."/>
            <person name="Vollmers J."/>
            <person name="Rivas-Marin E."/>
            <person name="Kohn T."/>
            <person name="Peeters S.H."/>
            <person name="Heuer A."/>
            <person name="Rast P."/>
            <person name="Oberbeckmann S."/>
            <person name="Bunk B."/>
            <person name="Jeske O."/>
            <person name="Meyerdierks A."/>
            <person name="Storesund J.E."/>
            <person name="Kallscheuer N."/>
            <person name="Luecker S."/>
            <person name="Lage O.M."/>
            <person name="Pohl T."/>
            <person name="Merkel B.J."/>
            <person name="Hornburger P."/>
            <person name="Mueller R.-W."/>
            <person name="Bruemmer F."/>
            <person name="Labrenz M."/>
            <person name="Spormann A.M."/>
            <person name="Op den Camp H."/>
            <person name="Overmann J."/>
            <person name="Amann R."/>
            <person name="Jetten M.S.M."/>
            <person name="Mascher T."/>
            <person name="Medema M.H."/>
            <person name="Devos D.P."/>
            <person name="Kaster A.-K."/>
            <person name="Ovreas L."/>
            <person name="Rohde M."/>
            <person name="Galperin M.Y."/>
            <person name="Jogler C."/>
        </authorList>
    </citation>
    <scope>NUCLEOTIDE SEQUENCE [LARGE SCALE GENOMIC DNA]</scope>
    <source>
        <strain evidence="4 5">Mal48</strain>
    </source>
</reference>
<organism evidence="4 5">
    <name type="scientific">Thalassoglobus polymorphus</name>
    <dbReference type="NCBI Taxonomy" id="2527994"/>
    <lineage>
        <taxon>Bacteria</taxon>
        <taxon>Pseudomonadati</taxon>
        <taxon>Planctomycetota</taxon>
        <taxon>Planctomycetia</taxon>
        <taxon>Planctomycetales</taxon>
        <taxon>Planctomycetaceae</taxon>
        <taxon>Thalassoglobus</taxon>
    </lineage>
</organism>
<accession>A0A517QV53</accession>
<dbReference type="PANTHER" id="PTHR10655:SF17">
    <property type="entry name" value="LYSOPHOSPHOLIPASE-LIKE PROTEIN 1"/>
    <property type="match status" value="1"/>
</dbReference>
<dbReference type="InterPro" id="IPR050565">
    <property type="entry name" value="LYPA1-2/EST-like"/>
</dbReference>
<feature type="domain" description="Phospholipase/carboxylesterase/thioesterase" evidence="3">
    <location>
        <begin position="20"/>
        <end position="237"/>
    </location>
</feature>
<dbReference type="InterPro" id="IPR029058">
    <property type="entry name" value="AB_hydrolase_fold"/>
</dbReference>
<sequence length="244" mass="26641">MAALERRTIGELNCHVITAEHPECLVVLCHGFGAPGNDLVQIGAYLLESNPEFVDRVTIVFPEAPLSLAELGMPDGRAWWPLDMMRLNQVVESGNYRDLRAESPELLPSSRDKVHQVITELQAELKLDMSQTIVGGFSQGSMLVTDLTLHANPKPAGLVVWSGTLLNEAVWRPLADSLSGLPIVQSHGTTDEILPFEAAESLKEMFNEAGAQTRFLKFSGGHTIPPEAIQATSELIQPLLKQAE</sequence>
<dbReference type="GO" id="GO:0016787">
    <property type="term" value="F:hydrolase activity"/>
    <property type="evidence" value="ECO:0007669"/>
    <property type="project" value="UniProtKB-KW"/>
</dbReference>
<dbReference type="Gene3D" id="3.40.50.1820">
    <property type="entry name" value="alpha/beta hydrolase"/>
    <property type="match status" value="1"/>
</dbReference>